<dbReference type="SUPFAM" id="SSF49373">
    <property type="entry name" value="Invasin/intimin cell-adhesion fragments"/>
    <property type="match status" value="1"/>
</dbReference>
<organism evidence="2 3">
    <name type="scientific">Lacihabitans lacunae</name>
    <dbReference type="NCBI Taxonomy" id="1028214"/>
    <lineage>
        <taxon>Bacteria</taxon>
        <taxon>Pseudomonadati</taxon>
        <taxon>Bacteroidota</taxon>
        <taxon>Cytophagia</taxon>
        <taxon>Cytophagales</taxon>
        <taxon>Leadbetterellaceae</taxon>
        <taxon>Lacihabitans</taxon>
    </lineage>
</organism>
<dbReference type="RefSeq" id="WP_379838510.1">
    <property type="nucleotide sequence ID" value="NZ_JBHRYQ010000001.1"/>
</dbReference>
<dbReference type="Gene3D" id="2.60.40.10">
    <property type="entry name" value="Immunoglobulins"/>
    <property type="match status" value="1"/>
</dbReference>
<sequence length="403" mass="44508">MLKNKYILGGGIAGVLLMLLLLYVMVFRKKELPAGPHKFEQRLAHIPERFKADDKLSLKIKPLKGCLLKANVVWGTLAFSLDSSLVLPRSIVAEAGIHKLSVWCNGTKMEEKKMEVLPLESYGILASYIGSKSITADQGIHWSMLSVLPVDTYKNMVDDGTPIDIQATRPNGSYQEVKPLTKNGIAYLRINSQSTTGKTFLASSTTHSDSKEKELLELPNIPNSFSLSTSTKLIVADGRQYFKVTTSNVLDRYGNRVSDGVLLRFIVVDQDGLQSIYRAFVLDGIASANIKYPSRKGSLTVYATVDNVLKSSSISLKVLPYVADFDLKFNVKNSKLFVGPVLAKMGQYVTDGTEVRIFRNQSPHEFLTFLKDGVASYDLFRKVKLGDTLSVEIGGVSKVIIAR</sequence>
<reference evidence="3" key="1">
    <citation type="journal article" date="2019" name="Int. J. Syst. Evol. Microbiol.">
        <title>The Global Catalogue of Microorganisms (GCM) 10K type strain sequencing project: providing services to taxonomists for standard genome sequencing and annotation.</title>
        <authorList>
            <consortium name="The Broad Institute Genomics Platform"/>
            <consortium name="The Broad Institute Genome Sequencing Center for Infectious Disease"/>
            <person name="Wu L."/>
            <person name="Ma J."/>
        </authorList>
    </citation>
    <scope>NUCLEOTIDE SEQUENCE [LARGE SCALE GENOMIC DNA]</scope>
    <source>
        <strain evidence="3">CECT 7956</strain>
    </source>
</reference>
<dbReference type="InterPro" id="IPR013783">
    <property type="entry name" value="Ig-like_fold"/>
</dbReference>
<dbReference type="EMBL" id="JBHRYQ010000001">
    <property type="protein sequence ID" value="MFC3811672.1"/>
    <property type="molecule type" value="Genomic_DNA"/>
</dbReference>
<gene>
    <name evidence="2" type="ORF">ACFOOI_13500</name>
</gene>
<name>A0ABV7Z063_9BACT</name>
<evidence type="ECO:0000313" key="3">
    <source>
        <dbReference type="Proteomes" id="UP001595616"/>
    </source>
</evidence>
<keyword evidence="3" id="KW-1185">Reference proteome</keyword>
<protein>
    <submittedName>
        <fullName evidence="2">Uncharacterized protein</fullName>
    </submittedName>
</protein>
<feature type="transmembrane region" description="Helical" evidence="1">
    <location>
        <begin position="6"/>
        <end position="26"/>
    </location>
</feature>
<proteinExistence type="predicted"/>
<dbReference type="InterPro" id="IPR008964">
    <property type="entry name" value="Invasin/intimin_cell_adhesion"/>
</dbReference>
<dbReference type="Proteomes" id="UP001595616">
    <property type="component" value="Unassembled WGS sequence"/>
</dbReference>
<comment type="caution">
    <text evidence="2">The sequence shown here is derived from an EMBL/GenBank/DDBJ whole genome shotgun (WGS) entry which is preliminary data.</text>
</comment>
<keyword evidence="1" id="KW-1133">Transmembrane helix</keyword>
<evidence type="ECO:0000313" key="2">
    <source>
        <dbReference type="EMBL" id="MFC3811672.1"/>
    </source>
</evidence>
<keyword evidence="1" id="KW-0472">Membrane</keyword>
<accession>A0ABV7Z063</accession>
<evidence type="ECO:0000256" key="1">
    <source>
        <dbReference type="SAM" id="Phobius"/>
    </source>
</evidence>
<keyword evidence="1" id="KW-0812">Transmembrane</keyword>